<dbReference type="InterPro" id="IPR012382">
    <property type="entry name" value="CobI/CbiL"/>
</dbReference>
<dbReference type="PROSITE" id="PS00839">
    <property type="entry name" value="SUMT_1"/>
    <property type="match status" value="1"/>
</dbReference>
<dbReference type="InterPro" id="IPR006363">
    <property type="entry name" value="Cbl_synth_CobJ/CibH_dom"/>
</dbReference>
<reference evidence="9 10" key="1">
    <citation type="submission" date="2017-10" db="EMBL/GenBank/DDBJ databases">
        <title>The new phylogeny of genus Mycobacterium.</title>
        <authorList>
            <person name="Tortoli E."/>
            <person name="Trovato A."/>
            <person name="Cirillo D.M."/>
        </authorList>
    </citation>
    <scope>NUCLEOTIDE SEQUENCE [LARGE SCALE GENOMIC DNA]</scope>
    <source>
        <strain evidence="9 10">CCUG37673</strain>
    </source>
</reference>
<dbReference type="InterPro" id="IPR051810">
    <property type="entry name" value="Precorrin_MeTrfase"/>
</dbReference>
<evidence type="ECO:0000259" key="7">
    <source>
        <dbReference type="Pfam" id="PF00590"/>
    </source>
</evidence>
<dbReference type="NCBIfam" id="TIGR01466">
    <property type="entry name" value="cobJ_cbiH"/>
    <property type="match status" value="1"/>
</dbReference>
<comment type="similarity">
    <text evidence="2">Belongs to the precorrin methyltransferase family.</text>
</comment>
<dbReference type="InterPro" id="IPR006364">
    <property type="entry name" value="CobI/CbiL/CobIJ_dom"/>
</dbReference>
<keyword evidence="5 8" id="KW-0808">Transferase</keyword>
<dbReference type="InterPro" id="IPR014777">
    <property type="entry name" value="4pyrrole_Mease_sub1"/>
</dbReference>
<dbReference type="NCBIfam" id="TIGR01467">
    <property type="entry name" value="cobI_cbiL"/>
    <property type="match status" value="1"/>
</dbReference>
<dbReference type="NCBIfam" id="NF004647">
    <property type="entry name" value="PRK05990.1"/>
    <property type="match status" value="1"/>
</dbReference>
<dbReference type="PANTHER" id="PTHR47036">
    <property type="entry name" value="COBALT-FACTOR III C(17)-METHYLTRANSFERASE-RELATED"/>
    <property type="match status" value="1"/>
</dbReference>
<dbReference type="InterPro" id="IPR014776">
    <property type="entry name" value="4pyrrole_Mease_sub2"/>
</dbReference>
<dbReference type="RefSeq" id="WP_097942228.1">
    <property type="nucleotide sequence ID" value="NZ_BLKS01000001.1"/>
</dbReference>
<comment type="caution">
    <text evidence="9">The sequence shown here is derived from an EMBL/GenBank/DDBJ whole genome shotgun (WGS) entry which is preliminary data.</text>
</comment>
<keyword evidence="9" id="KW-0067">ATP-binding</keyword>
<dbReference type="Gene3D" id="3.40.1010.10">
    <property type="entry name" value="Cobalt-precorrin-4 Transmethylase, Domain 1"/>
    <property type="match status" value="2"/>
</dbReference>
<gene>
    <name evidence="8" type="primary">cobI</name>
    <name evidence="9" type="ORF">CQY20_22115</name>
    <name evidence="8" type="ORF">MAGR_49460</name>
</gene>
<dbReference type="EMBL" id="BLKS01000001">
    <property type="protein sequence ID" value="GFG53505.1"/>
    <property type="molecule type" value="Genomic_DNA"/>
</dbReference>
<accession>A0A2A7MVM8</accession>
<evidence type="ECO:0000313" key="8">
    <source>
        <dbReference type="EMBL" id="GFG53505.1"/>
    </source>
</evidence>
<feature type="domain" description="Tetrapyrrole methylase" evidence="7">
    <location>
        <begin position="267"/>
        <end position="473"/>
    </location>
</feature>
<dbReference type="SUPFAM" id="SSF53790">
    <property type="entry name" value="Tetrapyrrole methylase"/>
    <property type="match status" value="2"/>
</dbReference>
<dbReference type="InterPro" id="IPR000878">
    <property type="entry name" value="4pyrrol_Mease"/>
</dbReference>
<keyword evidence="9" id="KW-0547">Nucleotide-binding</keyword>
<reference evidence="8" key="3">
    <citation type="submission" date="2020-02" db="EMBL/GenBank/DDBJ databases">
        <authorList>
            <person name="Matsumoto Y."/>
            <person name="Motooka D."/>
            <person name="Nakamura S."/>
        </authorList>
    </citation>
    <scope>NUCLEOTIDE SEQUENCE</scope>
    <source>
        <strain evidence="8">JCM 6377</strain>
    </source>
</reference>
<dbReference type="UniPathway" id="UPA00148"/>
<evidence type="ECO:0000256" key="6">
    <source>
        <dbReference type="ARBA" id="ARBA00022691"/>
    </source>
</evidence>
<dbReference type="GO" id="GO:0005524">
    <property type="term" value="F:ATP binding"/>
    <property type="evidence" value="ECO:0007669"/>
    <property type="project" value="UniProtKB-KW"/>
</dbReference>
<evidence type="ECO:0000313" key="10">
    <source>
        <dbReference type="Proteomes" id="UP000220914"/>
    </source>
</evidence>
<dbReference type="OrthoDB" id="9804789at2"/>
<evidence type="ECO:0000313" key="9">
    <source>
        <dbReference type="EMBL" id="PEG35371.1"/>
    </source>
</evidence>
<evidence type="ECO:0000313" key="11">
    <source>
        <dbReference type="Proteomes" id="UP000465302"/>
    </source>
</evidence>
<organism evidence="9 10">
    <name type="scientific">Mycolicibacterium agri</name>
    <name type="common">Mycobacterium agri</name>
    <dbReference type="NCBI Taxonomy" id="36811"/>
    <lineage>
        <taxon>Bacteria</taxon>
        <taxon>Bacillati</taxon>
        <taxon>Actinomycetota</taxon>
        <taxon>Actinomycetes</taxon>
        <taxon>Mycobacteriales</taxon>
        <taxon>Mycobacteriaceae</taxon>
        <taxon>Mycolicibacterium</taxon>
    </lineage>
</organism>
<dbReference type="Pfam" id="PF00590">
    <property type="entry name" value="TP_methylase"/>
    <property type="match status" value="2"/>
</dbReference>
<keyword evidence="3" id="KW-0169">Cobalamin biosynthesis</keyword>
<sequence>MVAATAVGRFYGVGLGPGDPGLITLKAARVIGDADVIAYHAGVNKRSYARGIAAHLIPDDVIEEELRYPVTTGTTDHPGGYAGALADFYEQSAARLANHLDAGRTVALLTEGDPLFYGSFMYMHDRLSGAYPTEVIPGLPAFVAATAATASPLVRQTDVLTVLPGTLPEAELARRLADTDAAIIMKLGRRTFPAVRRALAAAGRLPHAVYVERASHAEQRWLPVADVDEASVPYLSLIVVNGDSLNGRRSRAVVTPADETRSETGELLVIGLGPGPRDWLTPEATAALDDVDHVVGYAPYIARVPQREGLQRHASGNTVELDRARFALDLALRGEKVAVVSGGDAGVFGMAAAVFEAAVDPRYADVPIRVLPGVSAVQAVAARAGAPIGADFAVVSLSDRLKPWPVIEARLRAVAEADLVLAIYNPASRSRPDQIAVARKILLAHRPGDTVVVIGRDVGRAEESLQVTTLDDMDTDTIDMKCLVLVGASTTRLTSSGRVWTPRWVR</sequence>
<dbReference type="InterPro" id="IPR035996">
    <property type="entry name" value="4pyrrol_Methylase_sf"/>
</dbReference>
<evidence type="ECO:0000256" key="5">
    <source>
        <dbReference type="ARBA" id="ARBA00022679"/>
    </source>
</evidence>
<dbReference type="InterPro" id="IPR003043">
    <property type="entry name" value="Uropor_MeTrfase_CS"/>
</dbReference>
<name>A0A2A7MVM8_MYCAG</name>
<keyword evidence="4 8" id="KW-0489">Methyltransferase</keyword>
<dbReference type="GO" id="GO:0009236">
    <property type="term" value="P:cobalamin biosynthetic process"/>
    <property type="evidence" value="ECO:0007669"/>
    <property type="project" value="UniProtKB-UniPathway"/>
</dbReference>
<dbReference type="Proteomes" id="UP000465302">
    <property type="component" value="Unassembled WGS sequence"/>
</dbReference>
<dbReference type="CDD" id="cd11646">
    <property type="entry name" value="Precorrin_3B_C17_MT"/>
    <property type="match status" value="1"/>
</dbReference>
<dbReference type="GO" id="GO:0032259">
    <property type="term" value="P:methylation"/>
    <property type="evidence" value="ECO:0007669"/>
    <property type="project" value="UniProtKB-KW"/>
</dbReference>
<dbReference type="PANTHER" id="PTHR47036:SF1">
    <property type="entry name" value="COBALT-FACTOR III C(17)-METHYLTRANSFERASE-RELATED"/>
    <property type="match status" value="1"/>
</dbReference>
<dbReference type="CDD" id="cd11645">
    <property type="entry name" value="Precorrin_2_C20_MT"/>
    <property type="match status" value="1"/>
</dbReference>
<evidence type="ECO:0000256" key="3">
    <source>
        <dbReference type="ARBA" id="ARBA00022573"/>
    </source>
</evidence>
<feature type="domain" description="Tetrapyrrole methylase" evidence="7">
    <location>
        <begin position="9"/>
        <end position="222"/>
    </location>
</feature>
<dbReference type="AlphaFoldDB" id="A0A2A7MVM8"/>
<reference evidence="8 11" key="2">
    <citation type="journal article" date="2019" name="Emerg. Microbes Infect.">
        <title>Comprehensive subspecies identification of 175 nontuberculous mycobacteria species based on 7547 genomic profiles.</title>
        <authorList>
            <person name="Matsumoto Y."/>
            <person name="Kinjo T."/>
            <person name="Motooka D."/>
            <person name="Nabeya D."/>
            <person name="Jung N."/>
            <person name="Uechi K."/>
            <person name="Horii T."/>
            <person name="Iida T."/>
            <person name="Fujita J."/>
            <person name="Nakamura S."/>
        </authorList>
    </citation>
    <scope>NUCLEOTIDE SEQUENCE [LARGE SCALE GENOMIC DNA]</scope>
    <source>
        <strain evidence="8 11">JCM 6377</strain>
    </source>
</reference>
<keyword evidence="10" id="KW-1185">Reference proteome</keyword>
<dbReference type="EMBL" id="PDCP01000046">
    <property type="protein sequence ID" value="PEG35371.1"/>
    <property type="molecule type" value="Genomic_DNA"/>
</dbReference>
<evidence type="ECO:0000256" key="1">
    <source>
        <dbReference type="ARBA" id="ARBA00004953"/>
    </source>
</evidence>
<protein>
    <submittedName>
        <fullName evidence="9">ATP-binding protein</fullName>
    </submittedName>
    <submittedName>
        <fullName evidence="8">Precorrin-3B C(17)-methyltransferase</fullName>
    </submittedName>
</protein>
<dbReference type="Gene3D" id="3.30.950.10">
    <property type="entry name" value="Methyltransferase, Cobalt-precorrin-4 Transmethylase, Domain 2"/>
    <property type="match status" value="2"/>
</dbReference>
<keyword evidence="6" id="KW-0949">S-adenosyl-L-methionine</keyword>
<dbReference type="GO" id="GO:0030788">
    <property type="term" value="F:precorrin-2 C20-methyltransferase activity"/>
    <property type="evidence" value="ECO:0007669"/>
    <property type="project" value="InterPro"/>
</dbReference>
<proteinExistence type="inferred from homology"/>
<evidence type="ECO:0000256" key="4">
    <source>
        <dbReference type="ARBA" id="ARBA00022603"/>
    </source>
</evidence>
<dbReference type="Proteomes" id="UP000220914">
    <property type="component" value="Unassembled WGS sequence"/>
</dbReference>
<evidence type="ECO:0000256" key="2">
    <source>
        <dbReference type="ARBA" id="ARBA00005879"/>
    </source>
</evidence>
<comment type="pathway">
    <text evidence="1">Cofactor biosynthesis; adenosylcobalamin biosynthesis.</text>
</comment>